<gene>
    <name evidence="1" type="ORF">A361_17390</name>
</gene>
<dbReference type="Proteomes" id="UP000077856">
    <property type="component" value="Chromosome"/>
</dbReference>
<protein>
    <submittedName>
        <fullName evidence="1">Uncharacterized protein</fullName>
    </submittedName>
</protein>
<evidence type="ECO:0000313" key="2">
    <source>
        <dbReference type="Proteomes" id="UP000077856"/>
    </source>
</evidence>
<dbReference type="AlphaFoldDB" id="A0A160MCV5"/>
<sequence>MVNLSNLNRLKDEALRDAKVIRQILHAVKADKLIPLELFKQSYADKVKGIFRNFVERISYR</sequence>
<reference evidence="1 2" key="1">
    <citation type="submission" date="2016-04" db="EMBL/GenBank/DDBJ databases">
        <title>Complete genome sequence of Bacillus oceanisediminis strain 2691.</title>
        <authorList>
            <person name="Jeong H."/>
            <person name="Kim H.J."/>
            <person name="Lee D.-W."/>
        </authorList>
    </citation>
    <scope>NUCLEOTIDE SEQUENCE [LARGE SCALE GENOMIC DNA]</scope>
    <source>
        <strain evidence="1 2">2691</strain>
    </source>
</reference>
<dbReference type="STRING" id="1196031.A361_17390"/>
<dbReference type="EMBL" id="CP015506">
    <property type="protein sequence ID" value="AND40849.1"/>
    <property type="molecule type" value="Genomic_DNA"/>
</dbReference>
<evidence type="ECO:0000313" key="1">
    <source>
        <dbReference type="EMBL" id="AND40849.1"/>
    </source>
</evidence>
<proteinExistence type="predicted"/>
<organism evidence="1 2">
    <name type="scientific">Cytobacillus oceanisediminis 2691</name>
    <dbReference type="NCBI Taxonomy" id="1196031"/>
    <lineage>
        <taxon>Bacteria</taxon>
        <taxon>Bacillati</taxon>
        <taxon>Bacillota</taxon>
        <taxon>Bacilli</taxon>
        <taxon>Bacillales</taxon>
        <taxon>Bacillaceae</taxon>
        <taxon>Cytobacillus</taxon>
    </lineage>
</organism>
<accession>A0A160MCV5</accession>
<name>A0A160MCV5_9BACI</name>
<dbReference type="KEGG" id="bon:A361_17390"/>